<name>A0A3B1CDI3_9ZZZZ</name>
<keyword evidence="10 12" id="KW-1133">Transmembrane helix</keyword>
<keyword evidence="7" id="KW-0997">Cell inner membrane</keyword>
<evidence type="ECO:0000256" key="4">
    <source>
        <dbReference type="ARBA" id="ARBA00016452"/>
    </source>
</evidence>
<feature type="transmembrane region" description="Helical" evidence="12">
    <location>
        <begin position="50"/>
        <end position="68"/>
    </location>
</feature>
<comment type="subcellular location">
    <subcellularLocation>
        <location evidence="2">Cell inner membrane</location>
        <topology evidence="2">Multi-pass membrane protein</topology>
    </subcellularLocation>
</comment>
<dbReference type="EMBL" id="UOGH01000081">
    <property type="protein sequence ID" value="VAX28299.1"/>
    <property type="molecule type" value="Genomic_DNA"/>
</dbReference>
<dbReference type="InterPro" id="IPR003544">
    <property type="entry name" value="Cyt_c_biogenesis_CcmB"/>
</dbReference>
<dbReference type="AlphaFoldDB" id="A0A3B1CDI3"/>
<reference evidence="13" key="1">
    <citation type="submission" date="2018-06" db="EMBL/GenBank/DDBJ databases">
        <authorList>
            <person name="Zhirakovskaya E."/>
        </authorList>
    </citation>
    <scope>NUCLEOTIDE SEQUENCE</scope>
</reference>
<keyword evidence="6" id="KW-1003">Cell membrane</keyword>
<feature type="transmembrane region" description="Helical" evidence="12">
    <location>
        <begin position="161"/>
        <end position="179"/>
    </location>
</feature>
<feature type="transmembrane region" description="Helical" evidence="12">
    <location>
        <begin position="99"/>
        <end position="121"/>
    </location>
</feature>
<dbReference type="Pfam" id="PF03379">
    <property type="entry name" value="CcmB"/>
    <property type="match status" value="1"/>
</dbReference>
<sequence>MRDTLLIVKKDLLTEFRKKESLVSMVFFGFLLLVILNIALGIGREVDGEIAAGILWVSIIFSAVLGLGRVFSQEKENRCIDGLLLSPVESEQIYTAKTVVNFIFMVIAEAVIIPIFFVFYGDRFARHLPMLIVVVLFVNLGFSTVGTLFSAITAGTRRNEVLLPLLLFPVITPLIALAVKVTGSVFEEIPYQEYSSWLYIIISFGFIFSGVGYLLFEYIIKEG</sequence>
<evidence type="ECO:0000256" key="10">
    <source>
        <dbReference type="ARBA" id="ARBA00022989"/>
    </source>
</evidence>
<dbReference type="GO" id="GO:1903607">
    <property type="term" value="P:cytochrome c biosynthetic process"/>
    <property type="evidence" value="ECO:0007669"/>
    <property type="project" value="TreeGrafter"/>
</dbReference>
<evidence type="ECO:0000256" key="9">
    <source>
        <dbReference type="ARBA" id="ARBA00022748"/>
    </source>
</evidence>
<keyword evidence="5" id="KW-0813">Transport</keyword>
<protein>
    <recommendedName>
        <fullName evidence="4">Heme exporter protein B</fullName>
    </recommendedName>
</protein>
<gene>
    <name evidence="13" type="ORF">MNBD_NITROSPIRAE02-938</name>
</gene>
<feature type="transmembrane region" description="Helical" evidence="12">
    <location>
        <begin position="21"/>
        <end position="44"/>
    </location>
</feature>
<evidence type="ECO:0000256" key="2">
    <source>
        <dbReference type="ARBA" id="ARBA00004429"/>
    </source>
</evidence>
<proteinExistence type="inferred from homology"/>
<evidence type="ECO:0000256" key="7">
    <source>
        <dbReference type="ARBA" id="ARBA00022519"/>
    </source>
</evidence>
<evidence type="ECO:0000256" key="1">
    <source>
        <dbReference type="ARBA" id="ARBA00002442"/>
    </source>
</evidence>
<dbReference type="PANTHER" id="PTHR30070">
    <property type="entry name" value="HEME EXPORTER PROTEIN B"/>
    <property type="match status" value="1"/>
</dbReference>
<evidence type="ECO:0000313" key="13">
    <source>
        <dbReference type="EMBL" id="VAX28299.1"/>
    </source>
</evidence>
<evidence type="ECO:0000256" key="11">
    <source>
        <dbReference type="ARBA" id="ARBA00023136"/>
    </source>
</evidence>
<evidence type="ECO:0000256" key="8">
    <source>
        <dbReference type="ARBA" id="ARBA00022692"/>
    </source>
</evidence>
<keyword evidence="8 12" id="KW-0812">Transmembrane</keyword>
<comment type="function">
    <text evidence="1">Required for the export of heme to the periplasm for the biogenesis of c-type cytochromes.</text>
</comment>
<dbReference type="PANTHER" id="PTHR30070:SF1">
    <property type="entry name" value="CYTOCHROME C BIOGENESIS B-RELATED"/>
    <property type="match status" value="1"/>
</dbReference>
<dbReference type="GO" id="GO:0005886">
    <property type="term" value="C:plasma membrane"/>
    <property type="evidence" value="ECO:0007669"/>
    <property type="project" value="UniProtKB-SubCell"/>
</dbReference>
<evidence type="ECO:0000256" key="5">
    <source>
        <dbReference type="ARBA" id="ARBA00022448"/>
    </source>
</evidence>
<dbReference type="InterPro" id="IPR026031">
    <property type="entry name" value="Cyt_c_CcmB_bac"/>
</dbReference>
<dbReference type="GO" id="GO:0015232">
    <property type="term" value="F:heme transmembrane transporter activity"/>
    <property type="evidence" value="ECO:0007669"/>
    <property type="project" value="InterPro"/>
</dbReference>
<evidence type="ECO:0000256" key="6">
    <source>
        <dbReference type="ARBA" id="ARBA00022475"/>
    </source>
</evidence>
<accession>A0A3B1CDI3</accession>
<keyword evidence="9" id="KW-0201">Cytochrome c-type biogenesis</keyword>
<comment type="similarity">
    <text evidence="3">Belongs to the CcmB/CycW/HelB family.</text>
</comment>
<evidence type="ECO:0000256" key="3">
    <source>
        <dbReference type="ARBA" id="ARBA00010544"/>
    </source>
</evidence>
<dbReference type="PIRSF" id="PIRSF002764">
    <property type="entry name" value="CcmB"/>
    <property type="match status" value="1"/>
</dbReference>
<feature type="transmembrane region" description="Helical" evidence="12">
    <location>
        <begin position="127"/>
        <end position="149"/>
    </location>
</feature>
<evidence type="ECO:0000256" key="12">
    <source>
        <dbReference type="SAM" id="Phobius"/>
    </source>
</evidence>
<organism evidence="13">
    <name type="scientific">hydrothermal vent metagenome</name>
    <dbReference type="NCBI Taxonomy" id="652676"/>
    <lineage>
        <taxon>unclassified sequences</taxon>
        <taxon>metagenomes</taxon>
        <taxon>ecological metagenomes</taxon>
    </lineage>
</organism>
<dbReference type="GO" id="GO:0017004">
    <property type="term" value="P:cytochrome complex assembly"/>
    <property type="evidence" value="ECO:0007669"/>
    <property type="project" value="UniProtKB-KW"/>
</dbReference>
<keyword evidence="11 12" id="KW-0472">Membrane</keyword>
<feature type="transmembrane region" description="Helical" evidence="12">
    <location>
        <begin position="199"/>
        <end position="220"/>
    </location>
</feature>